<dbReference type="SUPFAM" id="SSF52499">
    <property type="entry name" value="Isochorismatase-like hydrolases"/>
    <property type="match status" value="1"/>
</dbReference>
<evidence type="ECO:0000313" key="4">
    <source>
        <dbReference type="Proteomes" id="UP000240212"/>
    </source>
</evidence>
<dbReference type="EMBL" id="PYEP01000005">
    <property type="protein sequence ID" value="PSN07231.1"/>
    <property type="molecule type" value="Genomic_DNA"/>
</dbReference>
<dbReference type="InterPro" id="IPR036380">
    <property type="entry name" value="Isochorismatase-like_sf"/>
</dbReference>
<organism evidence="3 4">
    <name type="scientific">Siccibacter turicensis</name>
    <dbReference type="NCBI Taxonomy" id="357233"/>
    <lineage>
        <taxon>Bacteria</taxon>
        <taxon>Pseudomonadati</taxon>
        <taxon>Pseudomonadota</taxon>
        <taxon>Gammaproteobacteria</taxon>
        <taxon>Enterobacterales</taxon>
        <taxon>Enterobacteriaceae</taxon>
        <taxon>Siccibacter</taxon>
    </lineage>
</organism>
<dbReference type="InterPro" id="IPR050272">
    <property type="entry name" value="Isochorismatase-like_hydrls"/>
</dbReference>
<keyword evidence="1 3" id="KW-0378">Hydrolase</keyword>
<dbReference type="AlphaFoldDB" id="A0A2P8VI45"/>
<dbReference type="PANTHER" id="PTHR43540:SF6">
    <property type="entry name" value="ISOCHORISMATASE-LIKE DOMAIN-CONTAINING PROTEIN"/>
    <property type="match status" value="1"/>
</dbReference>
<dbReference type="InterPro" id="IPR000868">
    <property type="entry name" value="Isochorismatase-like_dom"/>
</dbReference>
<feature type="domain" description="Isochorismatase-like" evidence="2">
    <location>
        <begin position="4"/>
        <end position="144"/>
    </location>
</feature>
<reference evidence="3 4" key="1">
    <citation type="submission" date="2018-03" db="EMBL/GenBank/DDBJ databases">
        <title>Draft genome sequence of the first documented clinical Siccibacter turicensis isolate in Austria.</title>
        <authorList>
            <person name="Lepuschitz S."/>
            <person name="Pekard-Amenitsch S."/>
            <person name="Haunold R."/>
            <person name="Schill S."/>
            <person name="Mach R."/>
            <person name="Allerberger F."/>
            <person name="Ruppitsch W."/>
            <person name="Forsythe S.J."/>
        </authorList>
    </citation>
    <scope>NUCLEOTIDE SEQUENCE [LARGE SCALE GENOMIC DNA]</scope>
    <source>
        <strain evidence="3 4">6100069499-17</strain>
    </source>
</reference>
<dbReference type="Pfam" id="PF00857">
    <property type="entry name" value="Isochorismatase"/>
    <property type="match status" value="1"/>
</dbReference>
<evidence type="ECO:0000256" key="1">
    <source>
        <dbReference type="ARBA" id="ARBA00022801"/>
    </source>
</evidence>
<protein>
    <submittedName>
        <fullName evidence="3">Hydrolase</fullName>
    </submittedName>
</protein>
<dbReference type="RefSeq" id="WP_106877601.1">
    <property type="nucleotide sequence ID" value="NZ_PYEP01000005.1"/>
</dbReference>
<dbReference type="PANTHER" id="PTHR43540">
    <property type="entry name" value="PEROXYUREIDOACRYLATE/UREIDOACRYLATE AMIDOHYDROLASE-RELATED"/>
    <property type="match status" value="1"/>
</dbReference>
<keyword evidence="4" id="KW-1185">Reference proteome</keyword>
<dbReference type="Gene3D" id="3.40.50.850">
    <property type="entry name" value="Isochorismatase-like"/>
    <property type="match status" value="1"/>
</dbReference>
<evidence type="ECO:0000259" key="2">
    <source>
        <dbReference type="Pfam" id="PF00857"/>
    </source>
</evidence>
<comment type="caution">
    <text evidence="3">The sequence shown here is derived from an EMBL/GenBank/DDBJ whole genome shotgun (WGS) entry which is preliminary data.</text>
</comment>
<proteinExistence type="predicted"/>
<dbReference type="Proteomes" id="UP000240212">
    <property type="component" value="Unassembled WGS sequence"/>
</dbReference>
<accession>A0A2P8VI45</accession>
<dbReference type="GO" id="GO:0016787">
    <property type="term" value="F:hydrolase activity"/>
    <property type="evidence" value="ECO:0007669"/>
    <property type="project" value="UniProtKB-KW"/>
</dbReference>
<evidence type="ECO:0000313" key="3">
    <source>
        <dbReference type="EMBL" id="PSN07231.1"/>
    </source>
</evidence>
<gene>
    <name evidence="3" type="ORF">C7G83_13315</name>
</gene>
<name>A0A2P8VI45_9ENTR</name>
<sequence>MTRSAVLNVDSQCSFFHSPSWQDTDFPAFQQAISALIAGAQARQIPVVDIFHVEEEGVFSSTSGHVRPMPFLTHAPAARFEKQVHNAFTGTGLDRWLRLHDCQHLVICGIRTEQCCETTARVASDLGYRVTFVTEATLTFPMTHKGITLDVDALRHRTETVLAGRFATPLTVAECLESLT</sequence>
<dbReference type="STRING" id="1388748.GCA_000463155_03732"/>
<dbReference type="OrthoDB" id="9794942at2"/>